<comment type="caution">
    <text evidence="1">The sequence shown here is derived from an EMBL/GenBank/DDBJ whole genome shotgun (WGS) entry which is preliminary data.</text>
</comment>
<name>A0A8J5N4A8_HOMAM</name>
<dbReference type="AlphaFoldDB" id="A0A8J5N4A8"/>
<organism evidence="1 2">
    <name type="scientific">Homarus americanus</name>
    <name type="common">American lobster</name>
    <dbReference type="NCBI Taxonomy" id="6706"/>
    <lineage>
        <taxon>Eukaryota</taxon>
        <taxon>Metazoa</taxon>
        <taxon>Ecdysozoa</taxon>
        <taxon>Arthropoda</taxon>
        <taxon>Crustacea</taxon>
        <taxon>Multicrustacea</taxon>
        <taxon>Malacostraca</taxon>
        <taxon>Eumalacostraca</taxon>
        <taxon>Eucarida</taxon>
        <taxon>Decapoda</taxon>
        <taxon>Pleocyemata</taxon>
        <taxon>Astacidea</taxon>
        <taxon>Nephropoidea</taxon>
        <taxon>Nephropidae</taxon>
        <taxon>Homarus</taxon>
    </lineage>
</organism>
<sequence>MFTGHLDNSHPTRREMCSHKHVIGVCYTHRGLKDNVTPPAEPLTCLRERVVTYTKATYNLLLSVLPFCNLSNTVNMD</sequence>
<evidence type="ECO:0000313" key="1">
    <source>
        <dbReference type="EMBL" id="KAG7173076.1"/>
    </source>
</evidence>
<dbReference type="Proteomes" id="UP000747542">
    <property type="component" value="Unassembled WGS sequence"/>
</dbReference>
<accession>A0A8J5N4A8</accession>
<keyword evidence="2" id="KW-1185">Reference proteome</keyword>
<dbReference type="EMBL" id="JAHLQT010010178">
    <property type="protein sequence ID" value="KAG7173076.1"/>
    <property type="molecule type" value="Genomic_DNA"/>
</dbReference>
<gene>
    <name evidence="1" type="ORF">Hamer_G008599</name>
</gene>
<proteinExistence type="predicted"/>
<protein>
    <submittedName>
        <fullName evidence="1">Uncharacterized protein</fullName>
    </submittedName>
</protein>
<evidence type="ECO:0000313" key="2">
    <source>
        <dbReference type="Proteomes" id="UP000747542"/>
    </source>
</evidence>
<reference evidence="1" key="1">
    <citation type="journal article" date="2021" name="Sci. Adv.">
        <title>The American lobster genome reveals insights on longevity, neural, and immune adaptations.</title>
        <authorList>
            <person name="Polinski J.M."/>
            <person name="Zimin A.V."/>
            <person name="Clark K.F."/>
            <person name="Kohn A.B."/>
            <person name="Sadowski N."/>
            <person name="Timp W."/>
            <person name="Ptitsyn A."/>
            <person name="Khanna P."/>
            <person name="Romanova D.Y."/>
            <person name="Williams P."/>
            <person name="Greenwood S.J."/>
            <person name="Moroz L.L."/>
            <person name="Walt D.R."/>
            <person name="Bodnar A.G."/>
        </authorList>
    </citation>
    <scope>NUCLEOTIDE SEQUENCE</scope>
    <source>
        <strain evidence="1">GMGI-L3</strain>
    </source>
</reference>